<proteinExistence type="predicted"/>
<dbReference type="PROSITE" id="PS51365">
    <property type="entry name" value="RENAL_DIPEPTIDASE_2"/>
    <property type="match status" value="1"/>
</dbReference>
<name>A0A4R2PRY8_RHOSA</name>
<dbReference type="GO" id="GO:0006508">
    <property type="term" value="P:proteolysis"/>
    <property type="evidence" value="ECO:0007669"/>
    <property type="project" value="InterPro"/>
</dbReference>
<dbReference type="PANTHER" id="PTHR10443:SF12">
    <property type="entry name" value="DIPEPTIDASE"/>
    <property type="match status" value="1"/>
</dbReference>
<keyword evidence="3" id="KW-1185">Reference proteome</keyword>
<dbReference type="Pfam" id="PF01244">
    <property type="entry name" value="Peptidase_M19"/>
    <property type="match status" value="1"/>
</dbReference>
<dbReference type="InterPro" id="IPR008257">
    <property type="entry name" value="Pept_M19"/>
</dbReference>
<feature type="chain" id="PRO_5020478407" evidence="1">
    <location>
        <begin position="26"/>
        <end position="402"/>
    </location>
</feature>
<dbReference type="RefSeq" id="WP_132707491.1">
    <property type="nucleotide sequence ID" value="NZ_JACIGF010000002.1"/>
</dbReference>
<dbReference type="AlphaFoldDB" id="A0A4R2PRY8"/>
<evidence type="ECO:0000313" key="3">
    <source>
        <dbReference type="Proteomes" id="UP000295399"/>
    </source>
</evidence>
<dbReference type="InParanoid" id="A0A4R2PRY8"/>
<dbReference type="CDD" id="cd01301">
    <property type="entry name" value="rDP_like"/>
    <property type="match status" value="1"/>
</dbReference>
<sequence>MTRSLLAAALCGLALPALLPTAAHAQADRASDRARALAQTAIIVDGHVDMPYRVQVSGADVGQAVPAHDFDFPRAKAGGLDAPFMSIYVGAAFQGTGGARAEADRLIGLVEGQAALHPDKFEIAYSAQDVVRIKKAGKIALPMGMENGAPIEGDLANLAHFHKRGIRYITLAHSRVNHLSDSSYDEERRWGGLSPFGRLAVAEMNRLGLMVDVSHITDAAFDDVMAVTRAPVIASHSSCRHFTPGFERNMSDAMIERLGENGGVIMINFGSSFLTAEANGHRRAMAEAYDAYLADNDLTHSAEREAAFEAGYQLNKPYPHADVSDVADHIDRAVELAGIDHVGLGSDFDGVGDTLPEGLKSPADLPNLIDELIDRGYSDGDIVKILSGNLLRVWRAVEAAAE</sequence>
<dbReference type="InterPro" id="IPR032466">
    <property type="entry name" value="Metal_Hydrolase"/>
</dbReference>
<gene>
    <name evidence="2" type="ORF">EV659_102242</name>
</gene>
<dbReference type="EMBL" id="SLXO01000002">
    <property type="protein sequence ID" value="TCP37834.1"/>
    <property type="molecule type" value="Genomic_DNA"/>
</dbReference>
<reference evidence="2 3" key="1">
    <citation type="submission" date="2019-03" db="EMBL/GenBank/DDBJ databases">
        <title>Genomic Encyclopedia of Type Strains, Phase IV (KMG-IV): sequencing the most valuable type-strain genomes for metagenomic binning, comparative biology and taxonomic classification.</title>
        <authorList>
            <person name="Goeker M."/>
        </authorList>
    </citation>
    <scope>NUCLEOTIDE SEQUENCE [LARGE SCALE GENOMIC DNA]</scope>
    <source>
        <strain evidence="2 3">DSM 2132</strain>
    </source>
</reference>
<dbReference type="OrthoDB" id="9804920at2"/>
<dbReference type="GO" id="GO:0070573">
    <property type="term" value="F:metallodipeptidase activity"/>
    <property type="evidence" value="ECO:0007669"/>
    <property type="project" value="InterPro"/>
</dbReference>
<protein>
    <submittedName>
        <fullName evidence="2">Membrane dipeptidase</fullName>
    </submittedName>
</protein>
<evidence type="ECO:0000313" key="2">
    <source>
        <dbReference type="EMBL" id="TCP37834.1"/>
    </source>
</evidence>
<dbReference type="Proteomes" id="UP000295399">
    <property type="component" value="Unassembled WGS sequence"/>
</dbReference>
<dbReference type="SUPFAM" id="SSF51556">
    <property type="entry name" value="Metallo-dependent hydrolases"/>
    <property type="match status" value="1"/>
</dbReference>
<organism evidence="2 3">
    <name type="scientific">Rhodothalassium salexigens DSM 2132</name>
    <dbReference type="NCBI Taxonomy" id="1188247"/>
    <lineage>
        <taxon>Bacteria</taxon>
        <taxon>Pseudomonadati</taxon>
        <taxon>Pseudomonadota</taxon>
        <taxon>Alphaproteobacteria</taxon>
        <taxon>Rhodothalassiales</taxon>
        <taxon>Rhodothalassiaceae</taxon>
        <taxon>Rhodothalassium</taxon>
    </lineage>
</organism>
<accession>A0A4R2PRY8</accession>
<dbReference type="Gene3D" id="3.20.20.140">
    <property type="entry name" value="Metal-dependent hydrolases"/>
    <property type="match status" value="1"/>
</dbReference>
<dbReference type="PANTHER" id="PTHR10443">
    <property type="entry name" value="MICROSOMAL DIPEPTIDASE"/>
    <property type="match status" value="1"/>
</dbReference>
<feature type="signal peptide" evidence="1">
    <location>
        <begin position="1"/>
        <end position="25"/>
    </location>
</feature>
<keyword evidence="1" id="KW-0732">Signal</keyword>
<comment type="caution">
    <text evidence="2">The sequence shown here is derived from an EMBL/GenBank/DDBJ whole genome shotgun (WGS) entry which is preliminary data.</text>
</comment>
<evidence type="ECO:0000256" key="1">
    <source>
        <dbReference type="SAM" id="SignalP"/>
    </source>
</evidence>